<proteinExistence type="predicted"/>
<evidence type="ECO:0000256" key="2">
    <source>
        <dbReference type="SAM" id="SignalP"/>
    </source>
</evidence>
<reference evidence="4" key="1">
    <citation type="submission" date="2016-10" db="EMBL/GenBank/DDBJ databases">
        <authorList>
            <person name="Varghese N."/>
            <person name="Submissions S."/>
        </authorList>
    </citation>
    <scope>NUCLEOTIDE SEQUENCE [LARGE SCALE GENOMIC DNA]</scope>
    <source>
        <strain evidence="4">ATCC 700689</strain>
    </source>
</reference>
<dbReference type="OrthoDB" id="6917353at2"/>
<feature type="signal peptide" evidence="2">
    <location>
        <begin position="1"/>
        <end position="19"/>
    </location>
</feature>
<evidence type="ECO:0000313" key="4">
    <source>
        <dbReference type="Proteomes" id="UP000182894"/>
    </source>
</evidence>
<organism evidence="3 4">
    <name type="scientific">Pseudomonas abietaniphila</name>
    <dbReference type="NCBI Taxonomy" id="89065"/>
    <lineage>
        <taxon>Bacteria</taxon>
        <taxon>Pseudomonadati</taxon>
        <taxon>Pseudomonadota</taxon>
        <taxon>Gammaproteobacteria</taxon>
        <taxon>Pseudomonadales</taxon>
        <taxon>Pseudomonadaceae</taxon>
        <taxon>Pseudomonas</taxon>
    </lineage>
</organism>
<name>A0A1G8KCQ7_9PSED</name>
<sequence length="85" mass="9542">MRGLILTLLLLVFVASVYADQPQQVIDVQHDAHRQVTCWIIPGTGISCLPDGQLRQPNVTQDHNKERPAPASVPTQRQDEEVFQL</sequence>
<keyword evidence="2" id="KW-0732">Signal</keyword>
<gene>
    <name evidence="3" type="ORF">SAMN05216605_11352</name>
</gene>
<keyword evidence="4" id="KW-1185">Reference proteome</keyword>
<dbReference type="RefSeq" id="WP_074755896.1">
    <property type="nucleotide sequence ID" value="NZ_FNCO01000013.1"/>
</dbReference>
<feature type="chain" id="PRO_5010321510" evidence="2">
    <location>
        <begin position="20"/>
        <end position="85"/>
    </location>
</feature>
<dbReference type="STRING" id="89065.SAMN05216605_11352"/>
<dbReference type="EMBL" id="FNCO01000013">
    <property type="protein sequence ID" value="SDI41207.1"/>
    <property type="molecule type" value="Genomic_DNA"/>
</dbReference>
<dbReference type="AlphaFoldDB" id="A0A1G8KCQ7"/>
<dbReference type="Proteomes" id="UP000182894">
    <property type="component" value="Unassembled WGS sequence"/>
</dbReference>
<feature type="region of interest" description="Disordered" evidence="1">
    <location>
        <begin position="52"/>
        <end position="85"/>
    </location>
</feature>
<accession>A0A1G8KCQ7</accession>
<evidence type="ECO:0000256" key="1">
    <source>
        <dbReference type="SAM" id="MobiDB-lite"/>
    </source>
</evidence>
<evidence type="ECO:0000313" key="3">
    <source>
        <dbReference type="EMBL" id="SDI41207.1"/>
    </source>
</evidence>
<protein>
    <submittedName>
        <fullName evidence="3">Uncharacterized protein</fullName>
    </submittedName>
</protein>